<gene>
    <name evidence="9" type="ORF">CC80DRAFT_554601</name>
</gene>
<evidence type="ECO:0000256" key="1">
    <source>
        <dbReference type="ARBA" id="ARBA00004141"/>
    </source>
</evidence>
<feature type="transmembrane region" description="Helical" evidence="7">
    <location>
        <begin position="264"/>
        <end position="288"/>
    </location>
</feature>
<feature type="compositionally biased region" description="Basic and acidic residues" evidence="6">
    <location>
        <begin position="355"/>
        <end position="373"/>
    </location>
</feature>
<organism evidence="9 10">
    <name type="scientific">Byssothecium circinans</name>
    <dbReference type="NCBI Taxonomy" id="147558"/>
    <lineage>
        <taxon>Eukaryota</taxon>
        <taxon>Fungi</taxon>
        <taxon>Dikarya</taxon>
        <taxon>Ascomycota</taxon>
        <taxon>Pezizomycotina</taxon>
        <taxon>Dothideomycetes</taxon>
        <taxon>Pleosporomycetidae</taxon>
        <taxon>Pleosporales</taxon>
        <taxon>Massarineae</taxon>
        <taxon>Massarinaceae</taxon>
        <taxon>Byssothecium</taxon>
    </lineage>
</organism>
<evidence type="ECO:0000256" key="4">
    <source>
        <dbReference type="ARBA" id="ARBA00023136"/>
    </source>
</evidence>
<dbReference type="InterPro" id="IPR052337">
    <property type="entry name" value="SAT4-like"/>
</dbReference>
<feature type="transmembrane region" description="Helical" evidence="7">
    <location>
        <begin position="65"/>
        <end position="84"/>
    </location>
</feature>
<proteinExistence type="inferred from homology"/>
<dbReference type="AlphaFoldDB" id="A0A6A5TC20"/>
<dbReference type="GO" id="GO:0016020">
    <property type="term" value="C:membrane"/>
    <property type="evidence" value="ECO:0007669"/>
    <property type="project" value="UniProtKB-SubCell"/>
</dbReference>
<evidence type="ECO:0000256" key="7">
    <source>
        <dbReference type="SAM" id="Phobius"/>
    </source>
</evidence>
<keyword evidence="3 7" id="KW-1133">Transmembrane helix</keyword>
<evidence type="ECO:0000313" key="9">
    <source>
        <dbReference type="EMBL" id="KAF1950141.1"/>
    </source>
</evidence>
<keyword evidence="10" id="KW-1185">Reference proteome</keyword>
<evidence type="ECO:0000256" key="3">
    <source>
        <dbReference type="ARBA" id="ARBA00022989"/>
    </source>
</evidence>
<comment type="similarity">
    <text evidence="5">Belongs to the SAT4 family.</text>
</comment>
<comment type="subcellular location">
    <subcellularLocation>
        <location evidence="1">Membrane</location>
        <topology evidence="1">Multi-pass membrane protein</topology>
    </subcellularLocation>
</comment>
<dbReference type="PANTHER" id="PTHR33048">
    <property type="entry name" value="PTH11-LIKE INTEGRAL MEMBRANE PROTEIN (AFU_ORTHOLOGUE AFUA_5G11245)"/>
    <property type="match status" value="1"/>
</dbReference>
<dbReference type="PANTHER" id="PTHR33048:SF146">
    <property type="entry name" value="INTEGRAL MEMBRANE PROTEIN"/>
    <property type="match status" value="1"/>
</dbReference>
<dbReference type="EMBL" id="ML977028">
    <property type="protein sequence ID" value="KAF1950141.1"/>
    <property type="molecule type" value="Genomic_DNA"/>
</dbReference>
<dbReference type="Proteomes" id="UP000800035">
    <property type="component" value="Unassembled WGS sequence"/>
</dbReference>
<keyword evidence="4 7" id="KW-0472">Membrane</keyword>
<feature type="region of interest" description="Disordered" evidence="6">
    <location>
        <begin position="312"/>
        <end position="374"/>
    </location>
</feature>
<evidence type="ECO:0000256" key="5">
    <source>
        <dbReference type="ARBA" id="ARBA00038359"/>
    </source>
</evidence>
<feature type="transmembrane region" description="Helical" evidence="7">
    <location>
        <begin position="116"/>
        <end position="137"/>
    </location>
</feature>
<feature type="transmembrane region" description="Helical" evidence="7">
    <location>
        <begin position="149"/>
        <end position="172"/>
    </location>
</feature>
<evidence type="ECO:0000259" key="8">
    <source>
        <dbReference type="Pfam" id="PF20684"/>
    </source>
</evidence>
<protein>
    <recommendedName>
        <fullName evidence="8">Rhodopsin domain-containing protein</fullName>
    </recommendedName>
</protein>
<dbReference type="InterPro" id="IPR049326">
    <property type="entry name" value="Rhodopsin_dom_fungi"/>
</dbReference>
<reference evidence="9" key="1">
    <citation type="journal article" date="2020" name="Stud. Mycol.">
        <title>101 Dothideomycetes genomes: a test case for predicting lifestyles and emergence of pathogens.</title>
        <authorList>
            <person name="Haridas S."/>
            <person name="Albert R."/>
            <person name="Binder M."/>
            <person name="Bloem J."/>
            <person name="Labutti K."/>
            <person name="Salamov A."/>
            <person name="Andreopoulos B."/>
            <person name="Baker S."/>
            <person name="Barry K."/>
            <person name="Bills G."/>
            <person name="Bluhm B."/>
            <person name="Cannon C."/>
            <person name="Castanera R."/>
            <person name="Culley D."/>
            <person name="Daum C."/>
            <person name="Ezra D."/>
            <person name="Gonzalez J."/>
            <person name="Henrissat B."/>
            <person name="Kuo A."/>
            <person name="Liang C."/>
            <person name="Lipzen A."/>
            <person name="Lutzoni F."/>
            <person name="Magnuson J."/>
            <person name="Mondo S."/>
            <person name="Nolan M."/>
            <person name="Ohm R."/>
            <person name="Pangilinan J."/>
            <person name="Park H.-J."/>
            <person name="Ramirez L."/>
            <person name="Alfaro M."/>
            <person name="Sun H."/>
            <person name="Tritt A."/>
            <person name="Yoshinaga Y."/>
            <person name="Zwiers L.-H."/>
            <person name="Turgeon B."/>
            <person name="Goodwin S."/>
            <person name="Spatafora J."/>
            <person name="Crous P."/>
            <person name="Grigoriev I."/>
        </authorList>
    </citation>
    <scope>NUCLEOTIDE SEQUENCE</scope>
    <source>
        <strain evidence="9">CBS 675.92</strain>
    </source>
</reference>
<feature type="transmembrane region" description="Helical" evidence="7">
    <location>
        <begin position="230"/>
        <end position="252"/>
    </location>
</feature>
<dbReference type="Pfam" id="PF20684">
    <property type="entry name" value="Fung_rhodopsin"/>
    <property type="match status" value="1"/>
</dbReference>
<evidence type="ECO:0000256" key="6">
    <source>
        <dbReference type="SAM" id="MobiDB-lite"/>
    </source>
</evidence>
<dbReference type="OrthoDB" id="4682787at2759"/>
<evidence type="ECO:0000256" key="2">
    <source>
        <dbReference type="ARBA" id="ARBA00022692"/>
    </source>
</evidence>
<sequence>MASMAEKLELPAMDPPPGVESHFVTSNPDAMRWYWLAAVMCIVVPGLLLLLRLYTRLRIIRKTDLTDYASSIAFFLFLALVVIGKKFFDYGAGVHQWNLKRKDFNMVIYYMNINQVLYGPAMALVKVAILLQYIYLLAPTASVNPFLSIGSKIMIAVSVMFYFANTCITIWTCNPREKIWNDLVPGKCMDNNTLILITCVFNVLSDLAILLLPTHTVWGLRIELKKKLGICALFGTGLLACITNGFVVMYLLRMPTVDSDISYNIGWVGMWSAAEIALGLCVICMLVLPKFMEAKGNRLLSRLTTLGSLSSLSRGSGSGNGSGNRSGRWRTNRGRDSQTNSIIGPEAETGSSRAQSREPSGEAPWEREIRMDAGGETLKVPGVVKINARLSDIELQHV</sequence>
<feature type="transmembrane region" description="Helical" evidence="7">
    <location>
        <begin position="33"/>
        <end position="53"/>
    </location>
</feature>
<accession>A0A6A5TC20</accession>
<keyword evidence="2 7" id="KW-0812">Transmembrane</keyword>
<evidence type="ECO:0000313" key="10">
    <source>
        <dbReference type="Proteomes" id="UP000800035"/>
    </source>
</evidence>
<feature type="transmembrane region" description="Helical" evidence="7">
    <location>
        <begin position="192"/>
        <end position="218"/>
    </location>
</feature>
<feature type="domain" description="Rhodopsin" evidence="8">
    <location>
        <begin position="51"/>
        <end position="291"/>
    </location>
</feature>
<name>A0A6A5TC20_9PLEO</name>